<reference evidence="1 2" key="1">
    <citation type="journal article" date="2017" name="Nat. Commun.">
        <title>Genome assembly with in vitro proximity ligation data and whole-genome triplication in lettuce.</title>
        <authorList>
            <person name="Reyes-Chin-Wo S."/>
            <person name="Wang Z."/>
            <person name="Yang X."/>
            <person name="Kozik A."/>
            <person name="Arikit S."/>
            <person name="Song C."/>
            <person name="Xia L."/>
            <person name="Froenicke L."/>
            <person name="Lavelle D.O."/>
            <person name="Truco M.J."/>
            <person name="Xia R."/>
            <person name="Zhu S."/>
            <person name="Xu C."/>
            <person name="Xu H."/>
            <person name="Xu X."/>
            <person name="Cox K."/>
            <person name="Korf I."/>
            <person name="Meyers B.C."/>
            <person name="Michelmore R.W."/>
        </authorList>
    </citation>
    <scope>NUCLEOTIDE SEQUENCE [LARGE SCALE GENOMIC DNA]</scope>
    <source>
        <strain evidence="2">cv. Salinas</strain>
        <tissue evidence="1">Seedlings</tissue>
    </source>
</reference>
<evidence type="ECO:0000313" key="1">
    <source>
        <dbReference type="EMBL" id="KAJ0193232.1"/>
    </source>
</evidence>
<sequence length="137" mass="15525">MSNTRSCHLLDDLPLEILSPIFVVLGAKSTKYIVSARLQTTCIDMFEGMGPKNLKADLFIRTCGLHNNIEVMFRQGIVYNYLMPILAGQFRLMGSTRVLLIVPKSYCGLLMLFIELQRMTSHSNVNTHIILLKGHLR</sequence>
<organism evidence="1 2">
    <name type="scientific">Lactuca sativa</name>
    <name type="common">Garden lettuce</name>
    <dbReference type="NCBI Taxonomy" id="4236"/>
    <lineage>
        <taxon>Eukaryota</taxon>
        <taxon>Viridiplantae</taxon>
        <taxon>Streptophyta</taxon>
        <taxon>Embryophyta</taxon>
        <taxon>Tracheophyta</taxon>
        <taxon>Spermatophyta</taxon>
        <taxon>Magnoliopsida</taxon>
        <taxon>eudicotyledons</taxon>
        <taxon>Gunneridae</taxon>
        <taxon>Pentapetalae</taxon>
        <taxon>asterids</taxon>
        <taxon>campanulids</taxon>
        <taxon>Asterales</taxon>
        <taxon>Asteraceae</taxon>
        <taxon>Cichorioideae</taxon>
        <taxon>Cichorieae</taxon>
        <taxon>Lactucinae</taxon>
        <taxon>Lactuca</taxon>
    </lineage>
</organism>
<evidence type="ECO:0000313" key="2">
    <source>
        <dbReference type="Proteomes" id="UP000235145"/>
    </source>
</evidence>
<name>A0A9R1X1W6_LACSA</name>
<comment type="caution">
    <text evidence="1">The sequence shown here is derived from an EMBL/GenBank/DDBJ whole genome shotgun (WGS) entry which is preliminary data.</text>
</comment>
<accession>A0A9R1X1W6</accession>
<dbReference type="AlphaFoldDB" id="A0A9R1X1W6"/>
<dbReference type="Proteomes" id="UP000235145">
    <property type="component" value="Unassembled WGS sequence"/>
</dbReference>
<dbReference type="EMBL" id="NBSK02000008">
    <property type="protein sequence ID" value="KAJ0193232.1"/>
    <property type="molecule type" value="Genomic_DNA"/>
</dbReference>
<proteinExistence type="predicted"/>
<gene>
    <name evidence="1" type="ORF">LSAT_V11C800418600</name>
</gene>
<protein>
    <submittedName>
        <fullName evidence="1">Uncharacterized protein</fullName>
    </submittedName>
</protein>
<keyword evidence="2" id="KW-1185">Reference proteome</keyword>